<evidence type="ECO:0000256" key="1">
    <source>
        <dbReference type="SAM" id="MobiDB-lite"/>
    </source>
</evidence>
<sequence length="105" mass="12046">MYYAEAERKSARAKTRLALIIKGDKGQALPSGSLVCGATLRMGPRRKHTACWRRRRSRWRRWGRPWNFEIQNTAHRGSPERGNTCKRVAERGDQGRAKGVRRKGG</sequence>
<name>A0A2G8RX88_9APHY</name>
<evidence type="ECO:0000313" key="2">
    <source>
        <dbReference type="EMBL" id="PIL26131.1"/>
    </source>
</evidence>
<organism evidence="2 3">
    <name type="scientific">Ganoderma sinense ZZ0214-1</name>
    <dbReference type="NCBI Taxonomy" id="1077348"/>
    <lineage>
        <taxon>Eukaryota</taxon>
        <taxon>Fungi</taxon>
        <taxon>Dikarya</taxon>
        <taxon>Basidiomycota</taxon>
        <taxon>Agaricomycotina</taxon>
        <taxon>Agaricomycetes</taxon>
        <taxon>Polyporales</taxon>
        <taxon>Polyporaceae</taxon>
        <taxon>Ganoderma</taxon>
    </lineage>
</organism>
<feature type="region of interest" description="Disordered" evidence="1">
    <location>
        <begin position="74"/>
        <end position="105"/>
    </location>
</feature>
<reference evidence="2 3" key="1">
    <citation type="journal article" date="2015" name="Sci. Rep.">
        <title>Chromosome-level genome map provides insights into diverse defense mechanisms in the medicinal fungus Ganoderma sinense.</title>
        <authorList>
            <person name="Zhu Y."/>
            <person name="Xu J."/>
            <person name="Sun C."/>
            <person name="Zhou S."/>
            <person name="Xu H."/>
            <person name="Nelson D.R."/>
            <person name="Qian J."/>
            <person name="Song J."/>
            <person name="Luo H."/>
            <person name="Xiang L."/>
            <person name="Li Y."/>
            <person name="Xu Z."/>
            <person name="Ji A."/>
            <person name="Wang L."/>
            <person name="Lu S."/>
            <person name="Hayward A."/>
            <person name="Sun W."/>
            <person name="Li X."/>
            <person name="Schwartz D.C."/>
            <person name="Wang Y."/>
            <person name="Chen S."/>
        </authorList>
    </citation>
    <scope>NUCLEOTIDE SEQUENCE [LARGE SCALE GENOMIC DNA]</scope>
    <source>
        <strain evidence="2 3">ZZ0214-1</strain>
    </source>
</reference>
<dbReference type="AlphaFoldDB" id="A0A2G8RX88"/>
<accession>A0A2G8RX88</accession>
<feature type="compositionally biased region" description="Basic and acidic residues" evidence="1">
    <location>
        <begin position="87"/>
        <end position="96"/>
    </location>
</feature>
<dbReference type="EMBL" id="AYKW01000045">
    <property type="protein sequence ID" value="PIL26131.1"/>
    <property type="molecule type" value="Genomic_DNA"/>
</dbReference>
<proteinExistence type="predicted"/>
<dbReference type="Proteomes" id="UP000230002">
    <property type="component" value="Unassembled WGS sequence"/>
</dbReference>
<gene>
    <name evidence="2" type="ORF">GSI_11886</name>
</gene>
<evidence type="ECO:0000313" key="3">
    <source>
        <dbReference type="Proteomes" id="UP000230002"/>
    </source>
</evidence>
<protein>
    <submittedName>
        <fullName evidence="2">Uncharacterized protein</fullName>
    </submittedName>
</protein>
<keyword evidence="3" id="KW-1185">Reference proteome</keyword>
<comment type="caution">
    <text evidence="2">The sequence shown here is derived from an EMBL/GenBank/DDBJ whole genome shotgun (WGS) entry which is preliminary data.</text>
</comment>